<name>A0AAW1IE14_POPJA</name>
<dbReference type="AlphaFoldDB" id="A0AAW1IE14"/>
<dbReference type="Proteomes" id="UP001458880">
    <property type="component" value="Unassembled WGS sequence"/>
</dbReference>
<gene>
    <name evidence="1" type="ORF">QE152_g35870</name>
</gene>
<organism evidence="1 2">
    <name type="scientific">Popillia japonica</name>
    <name type="common">Japanese beetle</name>
    <dbReference type="NCBI Taxonomy" id="7064"/>
    <lineage>
        <taxon>Eukaryota</taxon>
        <taxon>Metazoa</taxon>
        <taxon>Ecdysozoa</taxon>
        <taxon>Arthropoda</taxon>
        <taxon>Hexapoda</taxon>
        <taxon>Insecta</taxon>
        <taxon>Pterygota</taxon>
        <taxon>Neoptera</taxon>
        <taxon>Endopterygota</taxon>
        <taxon>Coleoptera</taxon>
        <taxon>Polyphaga</taxon>
        <taxon>Scarabaeiformia</taxon>
        <taxon>Scarabaeidae</taxon>
        <taxon>Rutelinae</taxon>
        <taxon>Popillia</taxon>
    </lineage>
</organism>
<comment type="caution">
    <text evidence="1">The sequence shown here is derived from an EMBL/GenBank/DDBJ whole genome shotgun (WGS) entry which is preliminary data.</text>
</comment>
<sequence>MLKEIEHDGFPACYRAPEEKKVCYSDALQVTETGASIQLQALLNHTTERLLYSRLDEIDKFTCDDLTLISKWGCDGASGQSEYK</sequence>
<accession>A0AAW1IE14</accession>
<proteinExistence type="predicted"/>
<evidence type="ECO:0000313" key="1">
    <source>
        <dbReference type="EMBL" id="KAK9687979.1"/>
    </source>
</evidence>
<dbReference type="EMBL" id="JASPKY010000612">
    <property type="protein sequence ID" value="KAK9687979.1"/>
    <property type="molecule type" value="Genomic_DNA"/>
</dbReference>
<evidence type="ECO:0000313" key="2">
    <source>
        <dbReference type="Proteomes" id="UP001458880"/>
    </source>
</evidence>
<protein>
    <submittedName>
        <fullName evidence="1">Uncharacterized protein</fullName>
    </submittedName>
</protein>
<keyword evidence="2" id="KW-1185">Reference proteome</keyword>
<reference evidence="1 2" key="1">
    <citation type="journal article" date="2024" name="BMC Genomics">
        <title>De novo assembly and annotation of Popillia japonica's genome with initial clues to its potential as an invasive pest.</title>
        <authorList>
            <person name="Cucini C."/>
            <person name="Boschi S."/>
            <person name="Funari R."/>
            <person name="Cardaioli E."/>
            <person name="Iannotti N."/>
            <person name="Marturano G."/>
            <person name="Paoli F."/>
            <person name="Bruttini M."/>
            <person name="Carapelli A."/>
            <person name="Frati F."/>
            <person name="Nardi F."/>
        </authorList>
    </citation>
    <scope>NUCLEOTIDE SEQUENCE [LARGE SCALE GENOMIC DNA]</scope>
    <source>
        <strain evidence="1">DMR45628</strain>
    </source>
</reference>